<evidence type="ECO:0000256" key="1">
    <source>
        <dbReference type="SAM" id="MobiDB-lite"/>
    </source>
</evidence>
<accession>A0A429V7T0</accession>
<evidence type="ECO:0000313" key="3">
    <source>
        <dbReference type="EMBL" id="RST30013.1"/>
    </source>
</evidence>
<comment type="caution">
    <text evidence="3">The sequence shown here is derived from an EMBL/GenBank/DDBJ whole genome shotgun (WGS) entry which is preliminary data.</text>
</comment>
<reference evidence="3 4" key="1">
    <citation type="submission" date="2018-12" db="EMBL/GenBank/DDBJ databases">
        <title>Sphingomonas sp. HMF7854 Genome sequencing and assembly.</title>
        <authorList>
            <person name="Cha I."/>
            <person name="Kang H."/>
            <person name="Kim H."/>
            <person name="Kang J."/>
            <person name="Joh K."/>
        </authorList>
    </citation>
    <scope>NUCLEOTIDE SEQUENCE [LARGE SCALE GENOMIC DNA]</scope>
    <source>
        <strain evidence="3 4">HMF7854</strain>
    </source>
</reference>
<dbReference type="RefSeq" id="WP_126717848.1">
    <property type="nucleotide sequence ID" value="NZ_RWJF01000001.1"/>
</dbReference>
<feature type="chain" id="PRO_5019000129" evidence="2">
    <location>
        <begin position="25"/>
        <end position="115"/>
    </location>
</feature>
<dbReference type="OrthoDB" id="8482143at2"/>
<name>A0A429V7T0_9SPHN</name>
<keyword evidence="2" id="KW-0732">Signal</keyword>
<dbReference type="AlphaFoldDB" id="A0A429V7T0"/>
<gene>
    <name evidence="3" type="ORF">HMF7854_03600</name>
</gene>
<protein>
    <submittedName>
        <fullName evidence="3">Uncharacterized protein</fullName>
    </submittedName>
</protein>
<dbReference type="Proteomes" id="UP000274661">
    <property type="component" value="Unassembled WGS sequence"/>
</dbReference>
<dbReference type="PROSITE" id="PS51257">
    <property type="entry name" value="PROKAR_LIPOPROTEIN"/>
    <property type="match status" value="1"/>
</dbReference>
<proteinExistence type="predicted"/>
<sequence>MRLRRLAPAAALLAAACASTPAPAPEVAAPIPAPQPSGQLVGLSLQQITARFGAPAFQVREGPGLKLQWAGAACVLDAYLYAPASGGSEQVTHVDARRPDGRDTDQAGCATSLAR</sequence>
<feature type="signal peptide" evidence="2">
    <location>
        <begin position="1"/>
        <end position="24"/>
    </location>
</feature>
<evidence type="ECO:0000313" key="4">
    <source>
        <dbReference type="Proteomes" id="UP000274661"/>
    </source>
</evidence>
<organism evidence="3 4">
    <name type="scientific">Sphingomonas ginkgonis</name>
    <dbReference type="NCBI Taxonomy" id="2315330"/>
    <lineage>
        <taxon>Bacteria</taxon>
        <taxon>Pseudomonadati</taxon>
        <taxon>Pseudomonadota</taxon>
        <taxon>Alphaproteobacteria</taxon>
        <taxon>Sphingomonadales</taxon>
        <taxon>Sphingomonadaceae</taxon>
        <taxon>Sphingomonas</taxon>
    </lineage>
</organism>
<feature type="region of interest" description="Disordered" evidence="1">
    <location>
        <begin position="90"/>
        <end position="115"/>
    </location>
</feature>
<evidence type="ECO:0000256" key="2">
    <source>
        <dbReference type="SAM" id="SignalP"/>
    </source>
</evidence>
<feature type="compositionally biased region" description="Basic and acidic residues" evidence="1">
    <location>
        <begin position="92"/>
        <end position="105"/>
    </location>
</feature>
<keyword evidence="4" id="KW-1185">Reference proteome</keyword>
<dbReference type="EMBL" id="RWJF01000001">
    <property type="protein sequence ID" value="RST30013.1"/>
    <property type="molecule type" value="Genomic_DNA"/>
</dbReference>